<sequence length="147" mass="15516">MMRVLPSLSSALRFTLVPLLLSAAVAARAETASPATASGLFQVLLGLVVVLGLMAAAAWTVRRLGLMKNMPASTVKVVGGVNVGNRERILVVEVADQWIVVGVAPGRVNALSTMPRREVAAMPTTADAGPQNFSAWLKQTIEKRNGR</sequence>
<feature type="signal peptide" evidence="8">
    <location>
        <begin position="1"/>
        <end position="29"/>
    </location>
</feature>
<evidence type="ECO:0000256" key="6">
    <source>
        <dbReference type="ARBA" id="ARBA00037937"/>
    </source>
</evidence>
<feature type="chain" id="PRO_5019443421" description="Flagellar protein" evidence="8">
    <location>
        <begin position="30"/>
        <end position="147"/>
    </location>
</feature>
<keyword evidence="9" id="KW-0282">Flagellum</keyword>
<dbReference type="RefSeq" id="WP_119738089.1">
    <property type="nucleotide sequence ID" value="NZ_QYUN01000002.1"/>
</dbReference>
<keyword evidence="8" id="KW-0732">Signal</keyword>
<proteinExistence type="inferred from homology"/>
<dbReference type="NCBIfam" id="TIGR03500">
    <property type="entry name" value="FliO_TIGR"/>
    <property type="match status" value="1"/>
</dbReference>
<keyword evidence="1 7" id="KW-1003">Cell membrane</keyword>
<feature type="transmembrane region" description="Helical" evidence="7">
    <location>
        <begin position="39"/>
        <end position="61"/>
    </location>
</feature>
<name>A0A418X0J4_9BURK</name>
<comment type="similarity">
    <text evidence="6 7">Belongs to the FliO/MopB family.</text>
</comment>
<dbReference type="EMBL" id="QYUN01000002">
    <property type="protein sequence ID" value="RJG05952.1"/>
    <property type="molecule type" value="Genomic_DNA"/>
</dbReference>
<keyword evidence="2 7" id="KW-0812">Transmembrane</keyword>
<keyword evidence="5 7" id="KW-0975">Bacterial flagellum</keyword>
<evidence type="ECO:0000256" key="4">
    <source>
        <dbReference type="ARBA" id="ARBA00023136"/>
    </source>
</evidence>
<evidence type="ECO:0000256" key="2">
    <source>
        <dbReference type="ARBA" id="ARBA00022692"/>
    </source>
</evidence>
<comment type="subcellular location">
    <subcellularLocation>
        <location evidence="7">Cell membrane</location>
    </subcellularLocation>
    <subcellularLocation>
        <location evidence="7">Bacterial flagellum basal body</location>
    </subcellularLocation>
</comment>
<evidence type="ECO:0000256" key="5">
    <source>
        <dbReference type="ARBA" id="ARBA00023143"/>
    </source>
</evidence>
<reference evidence="9 10" key="1">
    <citation type="submission" date="2018-09" db="EMBL/GenBank/DDBJ databases">
        <authorList>
            <person name="Zhu H."/>
        </authorList>
    </citation>
    <scope>NUCLEOTIDE SEQUENCE [LARGE SCALE GENOMIC DNA]</scope>
    <source>
        <strain evidence="9 10">K2R10-39</strain>
    </source>
</reference>
<keyword evidence="9" id="KW-0969">Cilium</keyword>
<dbReference type="PANTHER" id="PTHR38766:SF1">
    <property type="entry name" value="FLAGELLAR PROTEIN FLIO"/>
    <property type="match status" value="1"/>
</dbReference>
<evidence type="ECO:0000256" key="7">
    <source>
        <dbReference type="RuleBase" id="RU362064"/>
    </source>
</evidence>
<evidence type="ECO:0000313" key="9">
    <source>
        <dbReference type="EMBL" id="RJG05952.1"/>
    </source>
</evidence>
<protein>
    <recommendedName>
        <fullName evidence="7">Flagellar protein</fullName>
    </recommendedName>
</protein>
<dbReference type="Proteomes" id="UP000285190">
    <property type="component" value="Unassembled WGS sequence"/>
</dbReference>
<gene>
    <name evidence="9" type="primary">fliO</name>
    <name evidence="9" type="ORF">D3870_07905</name>
</gene>
<keyword evidence="3 7" id="KW-1133">Transmembrane helix</keyword>
<evidence type="ECO:0000313" key="10">
    <source>
        <dbReference type="Proteomes" id="UP000285190"/>
    </source>
</evidence>
<evidence type="ECO:0000256" key="1">
    <source>
        <dbReference type="ARBA" id="ARBA00022475"/>
    </source>
</evidence>
<organism evidence="9 10">
    <name type="scientific">Noviherbaspirillum cavernae</name>
    <dbReference type="NCBI Taxonomy" id="2320862"/>
    <lineage>
        <taxon>Bacteria</taxon>
        <taxon>Pseudomonadati</taxon>
        <taxon>Pseudomonadota</taxon>
        <taxon>Betaproteobacteria</taxon>
        <taxon>Burkholderiales</taxon>
        <taxon>Oxalobacteraceae</taxon>
        <taxon>Noviherbaspirillum</taxon>
    </lineage>
</organism>
<keyword evidence="10" id="KW-1185">Reference proteome</keyword>
<comment type="caution">
    <text evidence="9">The sequence shown here is derived from an EMBL/GenBank/DDBJ whole genome shotgun (WGS) entry which is preliminary data.</text>
</comment>
<dbReference type="PANTHER" id="PTHR38766">
    <property type="entry name" value="FLAGELLAR PROTEIN FLIO"/>
    <property type="match status" value="1"/>
</dbReference>
<accession>A0A418X0J4</accession>
<dbReference type="Pfam" id="PF04347">
    <property type="entry name" value="FliO"/>
    <property type="match status" value="1"/>
</dbReference>
<dbReference type="GO" id="GO:0005886">
    <property type="term" value="C:plasma membrane"/>
    <property type="evidence" value="ECO:0007669"/>
    <property type="project" value="UniProtKB-SubCell"/>
</dbReference>
<dbReference type="InterPro" id="IPR052205">
    <property type="entry name" value="FliO/MopB"/>
</dbReference>
<dbReference type="GO" id="GO:0009425">
    <property type="term" value="C:bacterial-type flagellum basal body"/>
    <property type="evidence" value="ECO:0007669"/>
    <property type="project" value="UniProtKB-SubCell"/>
</dbReference>
<dbReference type="OrthoDB" id="9182371at2"/>
<dbReference type="AlphaFoldDB" id="A0A418X0J4"/>
<dbReference type="GO" id="GO:0044781">
    <property type="term" value="P:bacterial-type flagellum organization"/>
    <property type="evidence" value="ECO:0007669"/>
    <property type="project" value="UniProtKB-UniRule"/>
</dbReference>
<evidence type="ECO:0000256" key="8">
    <source>
        <dbReference type="SAM" id="SignalP"/>
    </source>
</evidence>
<evidence type="ECO:0000256" key="3">
    <source>
        <dbReference type="ARBA" id="ARBA00022989"/>
    </source>
</evidence>
<dbReference type="InterPro" id="IPR022781">
    <property type="entry name" value="Flagellar_biosynth_FliO"/>
</dbReference>
<keyword evidence="9" id="KW-0966">Cell projection</keyword>
<keyword evidence="4 7" id="KW-0472">Membrane</keyword>